<dbReference type="EMBL" id="FXAU01000002">
    <property type="protein sequence ID" value="SMG21195.1"/>
    <property type="molecule type" value="Genomic_DNA"/>
</dbReference>
<dbReference type="Proteomes" id="UP000192980">
    <property type="component" value="Unassembled WGS sequence"/>
</dbReference>
<protein>
    <recommendedName>
        <fullName evidence="3">DUF4302 domain-containing protein</fullName>
    </recommendedName>
</protein>
<name>A0A1X7J304_9SPHI</name>
<evidence type="ECO:0000313" key="2">
    <source>
        <dbReference type="Proteomes" id="UP000192980"/>
    </source>
</evidence>
<proteinExistence type="predicted"/>
<gene>
    <name evidence="1" type="ORF">SAMN05660862_1324</name>
</gene>
<sequence length="325" mass="36499">MLLVGVSTFFVSCEKDNITNSYFDENTDRMDKVAQEARRVLASSEKGWVMMAKTGLGADVYTPIVLRFDTAANRVYVKTIYGVTADTESYFNTTKGTGAPQLIFSTGSIMSTLYRVGVQASDITDHMYNIIGVSADTVSIQCYRSGKVYDKEGGVIYKMFKRPDSWTWADDPIVFDWTSTQFTQNVNSVVGEMKLENLKTNTSETVQWRFWSWADPTVYRIRDPFSIGYNIGTGGFKPSNYFIVTGGVTNNVNTTVTMGHNTISMFPIPYNTGTNQAVIALGQRIKTHYLILKNQTRTGNNVKMEFEAYDKNGKVIVKAFYNNLL</sequence>
<keyword evidence="2" id="KW-1185">Reference proteome</keyword>
<organism evidence="1 2">
    <name type="scientific">Sphingobacterium psychroaquaticum</name>
    <dbReference type="NCBI Taxonomy" id="561061"/>
    <lineage>
        <taxon>Bacteria</taxon>
        <taxon>Pseudomonadati</taxon>
        <taxon>Bacteroidota</taxon>
        <taxon>Sphingobacteriia</taxon>
        <taxon>Sphingobacteriales</taxon>
        <taxon>Sphingobacteriaceae</taxon>
        <taxon>Sphingobacterium</taxon>
    </lineage>
</organism>
<evidence type="ECO:0000313" key="1">
    <source>
        <dbReference type="EMBL" id="SMG21195.1"/>
    </source>
</evidence>
<reference evidence="1 2" key="1">
    <citation type="submission" date="2017-04" db="EMBL/GenBank/DDBJ databases">
        <authorList>
            <person name="Afonso C.L."/>
            <person name="Miller P.J."/>
            <person name="Scott M.A."/>
            <person name="Spackman E."/>
            <person name="Goraichik I."/>
            <person name="Dimitrov K.M."/>
            <person name="Suarez D.L."/>
            <person name="Swayne D.E."/>
        </authorList>
    </citation>
    <scope>NUCLEOTIDE SEQUENCE [LARGE SCALE GENOMIC DNA]</scope>
    <source>
        <strain evidence="1 2">DSM 22418</strain>
    </source>
</reference>
<accession>A0A1X7J304</accession>
<evidence type="ECO:0008006" key="3">
    <source>
        <dbReference type="Google" id="ProtNLM"/>
    </source>
</evidence>
<dbReference type="STRING" id="561061.SAMN05660862_1324"/>
<dbReference type="AlphaFoldDB" id="A0A1X7J304"/>